<dbReference type="InterPro" id="IPR036388">
    <property type="entry name" value="WH-like_DNA-bd_sf"/>
</dbReference>
<dbReference type="Pfam" id="PF03551">
    <property type="entry name" value="PadR"/>
    <property type="match status" value="1"/>
</dbReference>
<dbReference type="InterPro" id="IPR036390">
    <property type="entry name" value="WH_DNA-bd_sf"/>
</dbReference>
<evidence type="ECO:0000313" key="2">
    <source>
        <dbReference type="EMBL" id="HEW52768.1"/>
    </source>
</evidence>
<dbReference type="EMBL" id="DSGT01000003">
    <property type="protein sequence ID" value="HEW52768.1"/>
    <property type="molecule type" value="Genomic_DNA"/>
</dbReference>
<gene>
    <name evidence="2" type="ORF">ENO77_01125</name>
</gene>
<reference evidence="2" key="1">
    <citation type="journal article" date="2020" name="mSystems">
        <title>Genome- and Community-Level Interaction Insights into Carbon Utilization and Element Cycling Functions of Hydrothermarchaeota in Hydrothermal Sediment.</title>
        <authorList>
            <person name="Zhou Z."/>
            <person name="Liu Y."/>
            <person name="Xu W."/>
            <person name="Pan J."/>
            <person name="Luo Z.H."/>
            <person name="Li M."/>
        </authorList>
    </citation>
    <scope>NUCLEOTIDE SEQUENCE [LARGE SCALE GENOMIC DNA]</scope>
    <source>
        <strain evidence="2">SpSt-16</strain>
    </source>
</reference>
<dbReference type="AlphaFoldDB" id="A0A7C2VNL1"/>
<name>A0A7C2VNL1_9CREN</name>
<evidence type="ECO:0000259" key="1">
    <source>
        <dbReference type="Pfam" id="PF03551"/>
    </source>
</evidence>
<organism evidence="2">
    <name type="scientific">Ignisphaera aggregans</name>
    <dbReference type="NCBI Taxonomy" id="334771"/>
    <lineage>
        <taxon>Archaea</taxon>
        <taxon>Thermoproteota</taxon>
        <taxon>Thermoprotei</taxon>
        <taxon>Desulfurococcales</taxon>
        <taxon>Desulfurococcaceae</taxon>
        <taxon>Ignisphaera</taxon>
    </lineage>
</organism>
<sequence length="105" mass="12248">MSSSKALRRLLRKLTVEILWIYVVRVLMSFGPMRAYEIKKKISEVFELRVPTITVYTVIYRLCNEGLLESVRIGAEVMYRVTDKGVEEFAKALEFLDKTISKLKQ</sequence>
<accession>A0A7C2VNL1</accession>
<feature type="domain" description="Transcription regulator PadR N-terminal" evidence="1">
    <location>
        <begin position="27"/>
        <end position="90"/>
    </location>
</feature>
<comment type="caution">
    <text evidence="2">The sequence shown here is derived from an EMBL/GenBank/DDBJ whole genome shotgun (WGS) entry which is preliminary data.</text>
</comment>
<dbReference type="SUPFAM" id="SSF46785">
    <property type="entry name" value="Winged helix' DNA-binding domain"/>
    <property type="match status" value="1"/>
</dbReference>
<dbReference type="Gene3D" id="1.10.10.10">
    <property type="entry name" value="Winged helix-like DNA-binding domain superfamily/Winged helix DNA-binding domain"/>
    <property type="match status" value="1"/>
</dbReference>
<proteinExistence type="predicted"/>
<protein>
    <submittedName>
        <fullName evidence="2">PadR family transcriptional regulator</fullName>
    </submittedName>
</protein>
<dbReference type="InterPro" id="IPR005149">
    <property type="entry name" value="Tscrpt_reg_PadR_N"/>
</dbReference>